<reference evidence="1" key="1">
    <citation type="submission" date="2025-08" db="UniProtKB">
        <authorList>
            <consortium name="Ensembl"/>
        </authorList>
    </citation>
    <scope>IDENTIFICATION</scope>
</reference>
<dbReference type="OMA" id="NICTAFH"/>
<dbReference type="Ensembl" id="ENSSDUT00000026019.1">
    <property type="protein sequence ID" value="ENSSDUP00000025552.1"/>
    <property type="gene ID" value="ENSSDUG00000018544.1"/>
</dbReference>
<sequence>MSSPSILTTTKKSDQFRSKTRVNICTAFHRWRRLLKRKGMKFDGQLATFLLDHFLCVMSCCLFPVCVPP</sequence>
<accession>A0A3B4V4P8</accession>
<keyword evidence="2" id="KW-1185">Reference proteome</keyword>
<dbReference type="AlphaFoldDB" id="A0A3B4V4P8"/>
<evidence type="ECO:0000313" key="1">
    <source>
        <dbReference type="Ensembl" id="ENSSDUP00000025552.1"/>
    </source>
</evidence>
<reference evidence="1" key="2">
    <citation type="submission" date="2025-09" db="UniProtKB">
        <authorList>
            <consortium name="Ensembl"/>
        </authorList>
    </citation>
    <scope>IDENTIFICATION</scope>
</reference>
<protein>
    <submittedName>
        <fullName evidence="1">Uncharacterized protein</fullName>
    </submittedName>
</protein>
<organism evidence="1 2">
    <name type="scientific">Seriola dumerili</name>
    <name type="common">Greater amberjack</name>
    <name type="synonym">Caranx dumerili</name>
    <dbReference type="NCBI Taxonomy" id="41447"/>
    <lineage>
        <taxon>Eukaryota</taxon>
        <taxon>Metazoa</taxon>
        <taxon>Chordata</taxon>
        <taxon>Craniata</taxon>
        <taxon>Vertebrata</taxon>
        <taxon>Euteleostomi</taxon>
        <taxon>Actinopterygii</taxon>
        <taxon>Neopterygii</taxon>
        <taxon>Teleostei</taxon>
        <taxon>Neoteleostei</taxon>
        <taxon>Acanthomorphata</taxon>
        <taxon>Carangaria</taxon>
        <taxon>Carangiformes</taxon>
        <taxon>Carangidae</taxon>
        <taxon>Seriola</taxon>
    </lineage>
</organism>
<dbReference type="Proteomes" id="UP000261420">
    <property type="component" value="Unplaced"/>
</dbReference>
<name>A0A3B4V4P8_SERDU</name>
<proteinExistence type="predicted"/>
<evidence type="ECO:0000313" key="2">
    <source>
        <dbReference type="Proteomes" id="UP000261420"/>
    </source>
</evidence>